<dbReference type="AlphaFoldDB" id="A0A9Q0IHU3"/>
<dbReference type="PANTHER" id="PTHR37346">
    <property type="entry name" value="PROLINE-RICH PROTEIN 19"/>
    <property type="match status" value="1"/>
</dbReference>
<dbReference type="EMBL" id="JANIIK010000109">
    <property type="protein sequence ID" value="KAJ3597566.1"/>
    <property type="molecule type" value="Genomic_DNA"/>
</dbReference>
<dbReference type="InterPro" id="IPR029355">
    <property type="entry name" value="Pro-rich_19"/>
</dbReference>
<organism evidence="2 3">
    <name type="scientific">Muraenolepis orangiensis</name>
    <name type="common">Patagonian moray cod</name>
    <dbReference type="NCBI Taxonomy" id="630683"/>
    <lineage>
        <taxon>Eukaryota</taxon>
        <taxon>Metazoa</taxon>
        <taxon>Chordata</taxon>
        <taxon>Craniata</taxon>
        <taxon>Vertebrata</taxon>
        <taxon>Euteleostomi</taxon>
        <taxon>Actinopterygii</taxon>
        <taxon>Neopterygii</taxon>
        <taxon>Teleostei</taxon>
        <taxon>Neoteleostei</taxon>
        <taxon>Acanthomorphata</taxon>
        <taxon>Zeiogadaria</taxon>
        <taxon>Gadariae</taxon>
        <taxon>Gadiformes</taxon>
        <taxon>Muraenolepidoidei</taxon>
        <taxon>Muraenolepididae</taxon>
        <taxon>Muraenolepis</taxon>
    </lineage>
</organism>
<protein>
    <submittedName>
        <fullName evidence="2">Uncharacterized protein</fullName>
    </submittedName>
</protein>
<feature type="region of interest" description="Disordered" evidence="1">
    <location>
        <begin position="490"/>
        <end position="516"/>
    </location>
</feature>
<reference evidence="2" key="1">
    <citation type="submission" date="2022-07" db="EMBL/GenBank/DDBJ databases">
        <title>Chromosome-level genome of Muraenolepis orangiensis.</title>
        <authorList>
            <person name="Kim J."/>
        </authorList>
    </citation>
    <scope>NUCLEOTIDE SEQUENCE</scope>
    <source>
        <strain evidence="2">KU_S4_2022</strain>
        <tissue evidence="2">Muscle</tissue>
    </source>
</reference>
<evidence type="ECO:0000256" key="1">
    <source>
        <dbReference type="SAM" id="MobiDB-lite"/>
    </source>
</evidence>
<proteinExistence type="predicted"/>
<dbReference type="Pfam" id="PF15455">
    <property type="entry name" value="Pro-rich_19"/>
    <property type="match status" value="1"/>
</dbReference>
<feature type="region of interest" description="Disordered" evidence="1">
    <location>
        <begin position="54"/>
        <end position="119"/>
    </location>
</feature>
<keyword evidence="3" id="KW-1185">Reference proteome</keyword>
<feature type="compositionally biased region" description="Basic residues" evidence="1">
    <location>
        <begin position="87"/>
        <end position="100"/>
    </location>
</feature>
<comment type="caution">
    <text evidence="2">The sequence shown here is derived from an EMBL/GenBank/DDBJ whole genome shotgun (WGS) entry which is preliminary data.</text>
</comment>
<gene>
    <name evidence="2" type="ORF">NHX12_001089</name>
</gene>
<name>A0A9Q0IHU3_9TELE</name>
<feature type="region of interest" description="Disordered" evidence="1">
    <location>
        <begin position="553"/>
        <end position="579"/>
    </location>
</feature>
<sequence length="591" mass="66278">MSGGCKRGRLSVPSASRRLSVPSASRRLKAEHNHRLSGNSCNCSCSVPCAMGGDGDGAGSQNNKMKRLRTRKERNQSRDSGEVASNRKLHHHHPNHHHPNHTCSKDKPPSQSCSQTSSQCGQRKEAGFVRLFPNAQEPSVITTNRLIGHQGLFNREVKSIDIERLLSKQRKQERLRQPGLQEHHLDAIHLVPYSHPSSPCSSSEAHLANSIEGVLIERDSDVAVHQENAIVDCQSHGSAITPGQRPQIPDISSENENLQATKSPGDLLKCKRKTKAVLSVMEKETALTEGNENVRPELEKVNTRVNSSTPKNQTLAWTPSPDSPNQLWRNSVSAVARRLCHSLKLPLLRRGNMLAESREVLLLALRKSHGPLFREDLLRVQRRLSFGDHAAQGPDAVPPATQSGRDVEWRTSPRVAKVRDELLRPDFCSRFTMGLEPSASSPPCHHLAFSPASQWAEVDPPMPQPWDKRFKNERMRASVDMGCVEGSWLNQATAGQPARRPADSGQRPGEYTPVELDRRSLATSSLSWYSREEDYQHPFYHFHRPTKPFPQPYHGDMMHYPPSDLLDRPRSSPLTSFNSPEQWSFPPMRLY</sequence>
<dbReference type="PANTHER" id="PTHR37346:SF1">
    <property type="entry name" value="PROLINE-RICH PROTEIN 19"/>
    <property type="match status" value="1"/>
</dbReference>
<dbReference type="OrthoDB" id="8947257at2759"/>
<feature type="compositionally biased region" description="Polar residues" evidence="1">
    <location>
        <begin position="303"/>
        <end position="317"/>
    </location>
</feature>
<feature type="region of interest" description="Disordered" evidence="1">
    <location>
        <begin position="302"/>
        <end position="324"/>
    </location>
</feature>
<evidence type="ECO:0000313" key="3">
    <source>
        <dbReference type="Proteomes" id="UP001148018"/>
    </source>
</evidence>
<evidence type="ECO:0000313" key="2">
    <source>
        <dbReference type="EMBL" id="KAJ3597566.1"/>
    </source>
</evidence>
<dbReference type="Proteomes" id="UP001148018">
    <property type="component" value="Unassembled WGS sequence"/>
</dbReference>
<feature type="compositionally biased region" description="Low complexity" evidence="1">
    <location>
        <begin position="110"/>
        <end position="119"/>
    </location>
</feature>
<feature type="region of interest" description="Disordered" evidence="1">
    <location>
        <begin position="1"/>
        <end position="38"/>
    </location>
</feature>
<accession>A0A9Q0IHU3</accession>